<name>A0A4R2JKY4_9PSEU</name>
<dbReference type="SUPFAM" id="SSF56214">
    <property type="entry name" value="4'-phosphopantetheinyl transferase"/>
    <property type="match status" value="2"/>
</dbReference>
<proteinExistence type="inferred from homology"/>
<reference evidence="4 5" key="1">
    <citation type="submission" date="2019-03" db="EMBL/GenBank/DDBJ databases">
        <title>Genomic Encyclopedia of Type Strains, Phase IV (KMG-IV): sequencing the most valuable type-strain genomes for metagenomic binning, comparative biology and taxonomic classification.</title>
        <authorList>
            <person name="Goeker M."/>
        </authorList>
    </citation>
    <scope>NUCLEOTIDE SEQUENCE [LARGE SCALE GENOMIC DNA]</scope>
    <source>
        <strain evidence="4 5">DSM 45934</strain>
    </source>
</reference>
<dbReference type="GO" id="GO:0000287">
    <property type="term" value="F:magnesium ion binding"/>
    <property type="evidence" value="ECO:0007669"/>
    <property type="project" value="InterPro"/>
</dbReference>
<keyword evidence="5" id="KW-1185">Reference proteome</keyword>
<gene>
    <name evidence="4" type="ORF">EV192_103278</name>
</gene>
<evidence type="ECO:0000313" key="4">
    <source>
        <dbReference type="EMBL" id="TCO60703.1"/>
    </source>
</evidence>
<dbReference type="InterPro" id="IPR037143">
    <property type="entry name" value="4-PPantetheinyl_Trfase_dom_sf"/>
</dbReference>
<dbReference type="GO" id="GO:0008897">
    <property type="term" value="F:holo-[acyl-carrier-protein] synthase activity"/>
    <property type="evidence" value="ECO:0007669"/>
    <property type="project" value="InterPro"/>
</dbReference>
<accession>A0A4R2JKY4</accession>
<dbReference type="PANTHER" id="PTHR12215:SF10">
    <property type="entry name" value="L-AMINOADIPATE-SEMIALDEHYDE DEHYDROGENASE-PHOSPHOPANTETHEINYL TRANSFERASE"/>
    <property type="match status" value="1"/>
</dbReference>
<dbReference type="Pfam" id="PF01648">
    <property type="entry name" value="ACPS"/>
    <property type="match status" value="1"/>
</dbReference>
<dbReference type="InterPro" id="IPR050559">
    <property type="entry name" value="P-Pant_transferase_sf"/>
</dbReference>
<sequence length="169" mass="17817">MRSVRVAVAPKAPQVGESAAARKLLCRLIASPATVVNGPNGRPFLPGRLDLSISLSHSGEWVAAAVGVGVDVGVDVQVPERATDGLIRRCCTSETGVALAGMADRDVEFAWIWTAQEACVKATGQGLAGLPWRIPVDVGQRAGTWQGVRWVSLRGRSPVPASCAYREMS</sequence>
<keyword evidence="2 4" id="KW-0808">Transferase</keyword>
<evidence type="ECO:0000259" key="3">
    <source>
        <dbReference type="Pfam" id="PF01648"/>
    </source>
</evidence>
<dbReference type="OrthoDB" id="3696724at2"/>
<comment type="caution">
    <text evidence="4">The sequence shown here is derived from an EMBL/GenBank/DDBJ whole genome shotgun (WGS) entry which is preliminary data.</text>
</comment>
<protein>
    <submittedName>
        <fullName evidence="4">4'-phosphopantetheinyl transferase</fullName>
    </submittedName>
</protein>
<feature type="domain" description="4'-phosphopantetheinyl transferase" evidence="3">
    <location>
        <begin position="72"/>
        <end position="130"/>
    </location>
</feature>
<comment type="similarity">
    <text evidence="1">Belongs to the P-Pant transferase superfamily. Gsp/Sfp/HetI/AcpT family.</text>
</comment>
<dbReference type="AlphaFoldDB" id="A0A4R2JKY4"/>
<dbReference type="RefSeq" id="WP_132115883.1">
    <property type="nucleotide sequence ID" value="NZ_SLWS01000003.1"/>
</dbReference>
<evidence type="ECO:0000313" key="5">
    <source>
        <dbReference type="Proteomes" id="UP000295680"/>
    </source>
</evidence>
<evidence type="ECO:0000256" key="2">
    <source>
        <dbReference type="ARBA" id="ARBA00022679"/>
    </source>
</evidence>
<dbReference type="Gene3D" id="3.90.470.20">
    <property type="entry name" value="4'-phosphopantetheinyl transferase domain"/>
    <property type="match status" value="1"/>
</dbReference>
<dbReference type="PANTHER" id="PTHR12215">
    <property type="entry name" value="PHOSPHOPANTETHEINE TRANSFERASE"/>
    <property type="match status" value="1"/>
</dbReference>
<organism evidence="4 5">
    <name type="scientific">Actinocrispum wychmicini</name>
    <dbReference type="NCBI Taxonomy" id="1213861"/>
    <lineage>
        <taxon>Bacteria</taxon>
        <taxon>Bacillati</taxon>
        <taxon>Actinomycetota</taxon>
        <taxon>Actinomycetes</taxon>
        <taxon>Pseudonocardiales</taxon>
        <taxon>Pseudonocardiaceae</taxon>
        <taxon>Actinocrispum</taxon>
    </lineage>
</organism>
<evidence type="ECO:0000256" key="1">
    <source>
        <dbReference type="ARBA" id="ARBA00010990"/>
    </source>
</evidence>
<dbReference type="GO" id="GO:0019878">
    <property type="term" value="P:lysine biosynthetic process via aminoadipic acid"/>
    <property type="evidence" value="ECO:0007669"/>
    <property type="project" value="TreeGrafter"/>
</dbReference>
<dbReference type="Proteomes" id="UP000295680">
    <property type="component" value="Unassembled WGS sequence"/>
</dbReference>
<dbReference type="EMBL" id="SLWS01000003">
    <property type="protein sequence ID" value="TCO60703.1"/>
    <property type="molecule type" value="Genomic_DNA"/>
</dbReference>
<dbReference type="GO" id="GO:0005829">
    <property type="term" value="C:cytosol"/>
    <property type="evidence" value="ECO:0007669"/>
    <property type="project" value="TreeGrafter"/>
</dbReference>
<dbReference type="InterPro" id="IPR008278">
    <property type="entry name" value="4-PPantetheinyl_Trfase_dom"/>
</dbReference>